<gene>
    <name evidence="1" type="ORF">J2S41_004399</name>
</gene>
<organism evidence="1 2">
    <name type="scientific">Catenuloplanes atrovinosus</name>
    <dbReference type="NCBI Taxonomy" id="137266"/>
    <lineage>
        <taxon>Bacteria</taxon>
        <taxon>Bacillati</taxon>
        <taxon>Actinomycetota</taxon>
        <taxon>Actinomycetes</taxon>
        <taxon>Micromonosporales</taxon>
        <taxon>Micromonosporaceae</taxon>
        <taxon>Catenuloplanes</taxon>
    </lineage>
</organism>
<name>A0AAE3YS38_9ACTN</name>
<reference evidence="1" key="1">
    <citation type="submission" date="2023-07" db="EMBL/GenBank/DDBJ databases">
        <title>Sequencing the genomes of 1000 actinobacteria strains.</title>
        <authorList>
            <person name="Klenk H.-P."/>
        </authorList>
    </citation>
    <scope>NUCLEOTIDE SEQUENCE</scope>
    <source>
        <strain evidence="1">DSM 44707</strain>
    </source>
</reference>
<dbReference type="EMBL" id="JAVDYB010000001">
    <property type="protein sequence ID" value="MDR7277621.1"/>
    <property type="molecule type" value="Genomic_DNA"/>
</dbReference>
<keyword evidence="2" id="KW-1185">Reference proteome</keyword>
<protein>
    <submittedName>
        <fullName evidence="1">Uncharacterized protein</fullName>
    </submittedName>
</protein>
<evidence type="ECO:0000313" key="2">
    <source>
        <dbReference type="Proteomes" id="UP001183643"/>
    </source>
</evidence>
<evidence type="ECO:0000313" key="1">
    <source>
        <dbReference type="EMBL" id="MDR7277621.1"/>
    </source>
</evidence>
<dbReference type="Proteomes" id="UP001183643">
    <property type="component" value="Unassembled WGS sequence"/>
</dbReference>
<accession>A0AAE3YS38</accession>
<comment type="caution">
    <text evidence="1">The sequence shown here is derived from an EMBL/GenBank/DDBJ whole genome shotgun (WGS) entry which is preliminary data.</text>
</comment>
<dbReference type="AlphaFoldDB" id="A0AAE3YS38"/>
<sequence length="63" mass="6867">MSINQPGPPVMFFVRRRASSSSSFDARGGIDLRGCGHADCKAARTVRRFTLELLAIARTDMPA</sequence>
<dbReference type="RefSeq" id="WP_310370018.1">
    <property type="nucleotide sequence ID" value="NZ_JAVDYB010000001.1"/>
</dbReference>
<proteinExistence type="predicted"/>